<organism evidence="6 7">
    <name type="scientific">Triplophysa tibetana</name>
    <dbReference type="NCBI Taxonomy" id="1572043"/>
    <lineage>
        <taxon>Eukaryota</taxon>
        <taxon>Metazoa</taxon>
        <taxon>Chordata</taxon>
        <taxon>Craniata</taxon>
        <taxon>Vertebrata</taxon>
        <taxon>Euteleostomi</taxon>
        <taxon>Actinopterygii</taxon>
        <taxon>Neopterygii</taxon>
        <taxon>Teleostei</taxon>
        <taxon>Ostariophysi</taxon>
        <taxon>Cypriniformes</taxon>
        <taxon>Nemacheilidae</taxon>
        <taxon>Triplophysa</taxon>
    </lineage>
</organism>
<feature type="domain" description="Nucleoplasmin core" evidence="5">
    <location>
        <begin position="47"/>
        <end position="142"/>
    </location>
</feature>
<dbReference type="PANTHER" id="PTHR22747:SF39">
    <property type="entry name" value="NUCLEOPLASMIN CORE DOMAIN-CONTAINING PROTEIN"/>
    <property type="match status" value="1"/>
</dbReference>
<feature type="region of interest" description="Disordered" evidence="4">
    <location>
        <begin position="150"/>
        <end position="169"/>
    </location>
</feature>
<evidence type="ECO:0000256" key="3">
    <source>
        <dbReference type="ARBA" id="ARBA00023242"/>
    </source>
</evidence>
<evidence type="ECO:0000313" key="6">
    <source>
        <dbReference type="EMBL" id="KAA0713715.1"/>
    </source>
</evidence>
<evidence type="ECO:0000313" key="7">
    <source>
        <dbReference type="Proteomes" id="UP000324632"/>
    </source>
</evidence>
<dbReference type="Gene3D" id="2.60.120.340">
    <property type="entry name" value="Nucleoplasmin core domain"/>
    <property type="match status" value="1"/>
</dbReference>
<protein>
    <submittedName>
        <fullName evidence="6">Nucleoplasmin</fullName>
    </submittedName>
</protein>
<name>A0A5A9NWU3_9TELE</name>
<dbReference type="PANTHER" id="PTHR22747">
    <property type="entry name" value="NUCLEOPLASMIN"/>
    <property type="match status" value="1"/>
</dbReference>
<dbReference type="GO" id="GO:0005654">
    <property type="term" value="C:nucleoplasm"/>
    <property type="evidence" value="ECO:0007669"/>
    <property type="project" value="TreeGrafter"/>
</dbReference>
<evidence type="ECO:0000259" key="5">
    <source>
        <dbReference type="Pfam" id="PF03066"/>
    </source>
</evidence>
<dbReference type="AlphaFoldDB" id="A0A5A9NWU3"/>
<dbReference type="GO" id="GO:0003682">
    <property type="term" value="F:chromatin binding"/>
    <property type="evidence" value="ECO:0007669"/>
    <property type="project" value="TreeGrafter"/>
</dbReference>
<comment type="similarity">
    <text evidence="2">Belongs to the nucleoplasmin family.</text>
</comment>
<dbReference type="InterPro" id="IPR036824">
    <property type="entry name" value="Nucleoplasmin_core_dom_sf"/>
</dbReference>
<gene>
    <name evidence="6" type="ORF">E1301_Tti017524</name>
</gene>
<comment type="subcellular location">
    <subcellularLocation>
        <location evidence="1">Nucleus</location>
    </subcellularLocation>
</comment>
<dbReference type="GO" id="GO:0006338">
    <property type="term" value="P:chromatin remodeling"/>
    <property type="evidence" value="ECO:0007669"/>
    <property type="project" value="TreeGrafter"/>
</dbReference>
<dbReference type="Pfam" id="PF03066">
    <property type="entry name" value="Nucleoplasmin"/>
    <property type="match status" value="1"/>
</dbReference>
<evidence type="ECO:0000256" key="1">
    <source>
        <dbReference type="ARBA" id="ARBA00004123"/>
    </source>
</evidence>
<dbReference type="InterPro" id="IPR024057">
    <property type="entry name" value="Nucleoplasmin_core_dom"/>
</dbReference>
<proteinExistence type="inferred from homology"/>
<comment type="caution">
    <text evidence="6">The sequence shown here is derived from an EMBL/GenBank/DDBJ whole genome shotgun (WGS) entry which is preliminary data.</text>
</comment>
<reference evidence="6 7" key="1">
    <citation type="journal article" date="2019" name="Mol. Ecol. Resour.">
        <title>Chromosome-level genome assembly of Triplophysa tibetana, a fish adapted to the harsh high-altitude environment of the Tibetan Plateau.</title>
        <authorList>
            <person name="Yang X."/>
            <person name="Liu H."/>
            <person name="Ma Z."/>
            <person name="Zou Y."/>
            <person name="Zou M."/>
            <person name="Mao Y."/>
            <person name="Li X."/>
            <person name="Wang H."/>
            <person name="Chen T."/>
            <person name="Wang W."/>
            <person name="Yang R."/>
        </authorList>
    </citation>
    <scope>NUCLEOTIDE SEQUENCE [LARGE SCALE GENOMIC DNA]</scope>
    <source>
        <strain evidence="6">TTIB1903HZAU</strain>
        <tissue evidence="6">Muscle</tissue>
    </source>
</reference>
<dbReference type="GO" id="GO:0005730">
    <property type="term" value="C:nucleolus"/>
    <property type="evidence" value="ECO:0007669"/>
    <property type="project" value="TreeGrafter"/>
</dbReference>
<dbReference type="GO" id="GO:0042393">
    <property type="term" value="F:histone binding"/>
    <property type="evidence" value="ECO:0007669"/>
    <property type="project" value="TreeGrafter"/>
</dbReference>
<accession>A0A5A9NWU3</accession>
<keyword evidence="7" id="KW-1185">Reference proteome</keyword>
<dbReference type="InterPro" id="IPR004301">
    <property type="entry name" value="Nucleoplasmin"/>
</dbReference>
<dbReference type="SUPFAM" id="SSF69203">
    <property type="entry name" value="Nucleoplasmin-like core domain"/>
    <property type="match status" value="1"/>
</dbReference>
<keyword evidence="3" id="KW-0539">Nucleus</keyword>
<sequence>MVLAEMLLVERLPLEMKTCFVENDSMFSVGLSDLSSSSSVSDKACVVWGCVLCGSETTAVFKADDDLLENQLFIKTICLGEEAGDEMHVVTVCDGVGSKPLPIATLRHCMPMISFSSLELTPPVTFKLCTGKGPVYISGQHITLNPIEMTEVEEEEEEEEEDEEEKEDG</sequence>
<dbReference type="EMBL" id="SOYY01000012">
    <property type="protein sequence ID" value="KAA0713715.1"/>
    <property type="molecule type" value="Genomic_DNA"/>
</dbReference>
<dbReference type="Proteomes" id="UP000324632">
    <property type="component" value="Chromosome 12"/>
</dbReference>
<dbReference type="GO" id="GO:0003723">
    <property type="term" value="F:RNA binding"/>
    <property type="evidence" value="ECO:0007669"/>
    <property type="project" value="TreeGrafter"/>
</dbReference>
<evidence type="ECO:0000256" key="4">
    <source>
        <dbReference type="SAM" id="MobiDB-lite"/>
    </source>
</evidence>
<evidence type="ECO:0000256" key="2">
    <source>
        <dbReference type="ARBA" id="ARBA00010744"/>
    </source>
</evidence>
<dbReference type="GO" id="GO:0005737">
    <property type="term" value="C:cytoplasm"/>
    <property type="evidence" value="ECO:0007669"/>
    <property type="project" value="TreeGrafter"/>
</dbReference>